<proteinExistence type="predicted"/>
<reference evidence="1 2" key="1">
    <citation type="journal article" date="2024" name="Plant Biotechnol. J.">
        <title>Dendrobium thyrsiflorum genome and its molecular insights into genes involved in important horticultural traits.</title>
        <authorList>
            <person name="Chen B."/>
            <person name="Wang J.Y."/>
            <person name="Zheng P.J."/>
            <person name="Li K.L."/>
            <person name="Liang Y.M."/>
            <person name="Chen X.F."/>
            <person name="Zhang C."/>
            <person name="Zhao X."/>
            <person name="He X."/>
            <person name="Zhang G.Q."/>
            <person name="Liu Z.J."/>
            <person name="Xu Q."/>
        </authorList>
    </citation>
    <scope>NUCLEOTIDE SEQUENCE [LARGE SCALE GENOMIC DNA]</scope>
    <source>
        <strain evidence="1">GZMU011</strain>
    </source>
</reference>
<comment type="caution">
    <text evidence="1">The sequence shown here is derived from an EMBL/GenBank/DDBJ whole genome shotgun (WGS) entry which is preliminary data.</text>
</comment>
<protein>
    <submittedName>
        <fullName evidence="1">Uncharacterized protein</fullName>
    </submittedName>
</protein>
<evidence type="ECO:0000313" key="1">
    <source>
        <dbReference type="EMBL" id="KAL0918038.1"/>
    </source>
</evidence>
<accession>A0ABD0UZR0</accession>
<keyword evidence="2" id="KW-1185">Reference proteome</keyword>
<organism evidence="1 2">
    <name type="scientific">Dendrobium thyrsiflorum</name>
    <name type="common">Pinecone-like raceme dendrobium</name>
    <name type="synonym">Orchid</name>
    <dbReference type="NCBI Taxonomy" id="117978"/>
    <lineage>
        <taxon>Eukaryota</taxon>
        <taxon>Viridiplantae</taxon>
        <taxon>Streptophyta</taxon>
        <taxon>Embryophyta</taxon>
        <taxon>Tracheophyta</taxon>
        <taxon>Spermatophyta</taxon>
        <taxon>Magnoliopsida</taxon>
        <taxon>Liliopsida</taxon>
        <taxon>Asparagales</taxon>
        <taxon>Orchidaceae</taxon>
        <taxon>Epidendroideae</taxon>
        <taxon>Malaxideae</taxon>
        <taxon>Dendrobiinae</taxon>
        <taxon>Dendrobium</taxon>
    </lineage>
</organism>
<evidence type="ECO:0000313" key="2">
    <source>
        <dbReference type="Proteomes" id="UP001552299"/>
    </source>
</evidence>
<dbReference type="AlphaFoldDB" id="A0ABD0UZR0"/>
<sequence length="109" mass="12976">MVKGKQVARDLKEKEVYFNFPNFFIIFGYCQNFLRNRYLSVQVGFWEPSAYPFISLNRELKSAFGKKIKRKRGERKRKSGFWATLDRFCSSAQLGNLFVSRIWKGERDC</sequence>
<gene>
    <name evidence="1" type="ORF">M5K25_010026</name>
</gene>
<dbReference type="EMBL" id="JANQDX010000009">
    <property type="protein sequence ID" value="KAL0918038.1"/>
    <property type="molecule type" value="Genomic_DNA"/>
</dbReference>
<name>A0ABD0UZR0_DENTH</name>
<dbReference type="Proteomes" id="UP001552299">
    <property type="component" value="Unassembled WGS sequence"/>
</dbReference>